<organism evidence="1 2">
    <name type="scientific">Pedobacter cryoconitis</name>
    <dbReference type="NCBI Taxonomy" id="188932"/>
    <lineage>
        <taxon>Bacteria</taxon>
        <taxon>Pseudomonadati</taxon>
        <taxon>Bacteroidota</taxon>
        <taxon>Sphingobacteriia</taxon>
        <taxon>Sphingobacteriales</taxon>
        <taxon>Sphingobacteriaceae</taxon>
        <taxon>Pedobacter</taxon>
    </lineage>
</organism>
<evidence type="ECO:0000313" key="1">
    <source>
        <dbReference type="EMBL" id="MBB5636814.1"/>
    </source>
</evidence>
<dbReference type="RefSeq" id="WP_183882724.1">
    <property type="nucleotide sequence ID" value="NZ_JACHCE010000004.1"/>
</dbReference>
<comment type="caution">
    <text evidence="1">The sequence shown here is derived from an EMBL/GenBank/DDBJ whole genome shotgun (WGS) entry which is preliminary data.</text>
</comment>
<sequence>MDRKNRIGIFIFTLGVLMLLMRPFLVYQITTTESYKNNPAHAWSLLQRLVKKKDDKHEQNAEVSRIMVLTQKTVVSSIYHFANTIIKDLPCYHISWYQQLLHHCFQPGAP</sequence>
<dbReference type="AlphaFoldDB" id="A0A7W8ZMN5"/>
<evidence type="ECO:0000313" key="2">
    <source>
        <dbReference type="Proteomes" id="UP000537204"/>
    </source>
</evidence>
<protein>
    <submittedName>
        <fullName evidence="1">Uncharacterized protein</fullName>
    </submittedName>
</protein>
<dbReference type="EMBL" id="JACHCE010000004">
    <property type="protein sequence ID" value="MBB5636814.1"/>
    <property type="molecule type" value="Genomic_DNA"/>
</dbReference>
<reference evidence="1 2" key="1">
    <citation type="submission" date="2020-08" db="EMBL/GenBank/DDBJ databases">
        <title>Genomic Encyclopedia of Type Strains, Phase IV (KMG-V): Genome sequencing to study the core and pangenomes of soil and plant-associated prokaryotes.</title>
        <authorList>
            <person name="Whitman W."/>
        </authorList>
    </citation>
    <scope>NUCLEOTIDE SEQUENCE [LARGE SCALE GENOMIC DNA]</scope>
    <source>
        <strain evidence="1 2">S3M1</strain>
    </source>
</reference>
<name>A0A7W8ZMN5_9SPHI</name>
<accession>A0A7W8ZMN5</accession>
<proteinExistence type="predicted"/>
<gene>
    <name evidence="1" type="ORF">HDE68_002727</name>
</gene>
<dbReference type="Proteomes" id="UP000537204">
    <property type="component" value="Unassembled WGS sequence"/>
</dbReference>